<dbReference type="KEGG" id="ccr:CC_0149"/>
<feature type="region of interest" description="Disordered" evidence="1">
    <location>
        <begin position="1"/>
        <end position="207"/>
    </location>
</feature>
<feature type="compositionally biased region" description="Basic and acidic residues" evidence="1">
    <location>
        <begin position="159"/>
        <end position="171"/>
    </location>
</feature>
<evidence type="ECO:0000313" key="2">
    <source>
        <dbReference type="EMBL" id="AAK22136.1"/>
    </source>
</evidence>
<dbReference type="EMBL" id="AE005673">
    <property type="protein sequence ID" value="AAK22136.1"/>
    <property type="molecule type" value="Genomic_DNA"/>
</dbReference>
<feature type="compositionally biased region" description="Basic and acidic residues" evidence="1">
    <location>
        <begin position="41"/>
        <end position="50"/>
    </location>
</feature>
<keyword evidence="3" id="KW-1185">Reference proteome</keyword>
<dbReference type="HOGENOM" id="CLU_1324455_0_0_5"/>
<feature type="compositionally biased region" description="Basic and acidic residues" evidence="1">
    <location>
        <begin position="137"/>
        <end position="149"/>
    </location>
</feature>
<gene>
    <name evidence="2" type="ordered locus">CC_0149</name>
</gene>
<feature type="compositionally biased region" description="Basic residues" evidence="1">
    <location>
        <begin position="1"/>
        <end position="11"/>
    </location>
</feature>
<sequence length="207" mass="23165">MRRSRSTRSRFTRTGIQDRSGSDREFGFAPQARALAEDFGQDEHHQHREPGGQGEAVVDDLGFRGQPAGETRKNVTADLQARQHQPDQAQAHDIVGVEGIAGRQGGEDLAQALDNDHPAAEQQGPGRQGPGEQRAIAADRLDRIADRQHRGQQFGIEAEQQRDQREQRQQTDEDPQPDIDHVEDDLQKTRNRARPQGAHGCFPPQRR</sequence>
<reference evidence="2 3" key="1">
    <citation type="journal article" date="2001" name="Proc. Natl. Acad. Sci. U.S.A.">
        <title>Complete genome sequence of Caulobacter crescentus.</title>
        <authorList>
            <person name="Nierman W.C."/>
            <person name="Feldblyum T.V."/>
            <person name="Laub M.T."/>
            <person name="Paulsen I.T."/>
            <person name="Nelson K.E."/>
            <person name="Eisen J.A."/>
            <person name="Heidelberg J.F."/>
            <person name="Alley M.R."/>
            <person name="Ohta N."/>
            <person name="Maddock J.R."/>
            <person name="Potocka I."/>
            <person name="Nelson W.C."/>
            <person name="Newton A."/>
            <person name="Stephens C."/>
            <person name="Phadke N.D."/>
            <person name="Ely B."/>
            <person name="DeBoy R.T."/>
            <person name="Dodson R.J."/>
            <person name="Durkin A.S."/>
            <person name="Gwinn M.L."/>
            <person name="Haft D.H."/>
            <person name="Kolonay J.F."/>
            <person name="Smit J."/>
            <person name="Craven M.B."/>
            <person name="Khouri H."/>
            <person name="Shetty J."/>
            <person name="Berry K."/>
            <person name="Utterback T."/>
            <person name="Tran K."/>
            <person name="Wolf A."/>
            <person name="Vamathevan J."/>
            <person name="Ermolaeva M."/>
            <person name="White O."/>
            <person name="Salzberg S.L."/>
            <person name="Venter J.C."/>
            <person name="Shapiro L."/>
            <person name="Fraser C.M."/>
        </authorList>
    </citation>
    <scope>NUCLEOTIDE SEQUENCE [LARGE SCALE GENOMIC DNA]</scope>
    <source>
        <strain evidence="3">ATCC 19089 / CB15</strain>
    </source>
</reference>
<evidence type="ECO:0000313" key="3">
    <source>
        <dbReference type="Proteomes" id="UP000001816"/>
    </source>
</evidence>
<evidence type="ECO:0000256" key="1">
    <source>
        <dbReference type="SAM" id="MobiDB-lite"/>
    </source>
</evidence>
<dbReference type="SMR" id="Q9ABS1"/>
<feature type="compositionally biased region" description="Basic and acidic residues" evidence="1">
    <location>
        <begin position="178"/>
        <end position="188"/>
    </location>
</feature>
<proteinExistence type="predicted"/>
<name>Q9ABS1_CAUVC</name>
<protein>
    <submittedName>
        <fullName evidence="2">Uncharacterized protein</fullName>
    </submittedName>
</protein>
<dbReference type="PIR" id="D87267">
    <property type="entry name" value="D87267"/>
</dbReference>
<organism evidence="2 3">
    <name type="scientific">Caulobacter vibrioides (strain ATCC 19089 / CIP 103742 / CB 15)</name>
    <name type="common">Caulobacter crescentus</name>
    <dbReference type="NCBI Taxonomy" id="190650"/>
    <lineage>
        <taxon>Bacteria</taxon>
        <taxon>Pseudomonadati</taxon>
        <taxon>Pseudomonadota</taxon>
        <taxon>Alphaproteobacteria</taxon>
        <taxon>Caulobacterales</taxon>
        <taxon>Caulobacteraceae</taxon>
        <taxon>Caulobacter</taxon>
    </lineage>
</organism>
<feature type="compositionally biased region" description="Low complexity" evidence="1">
    <location>
        <begin position="120"/>
        <end position="136"/>
    </location>
</feature>
<dbReference type="BioCyc" id="CAULO:CC0149-MONOMER"/>
<dbReference type="AlphaFoldDB" id="Q9ABS1"/>
<accession>Q9ABS1</accession>
<dbReference type="EnsemblBacteria" id="AAK22136">
    <property type="protein sequence ID" value="AAK22136"/>
    <property type="gene ID" value="CC_0149"/>
</dbReference>
<dbReference type="Proteomes" id="UP000001816">
    <property type="component" value="Chromosome"/>
</dbReference>